<dbReference type="OrthoDB" id="217673at2157"/>
<proteinExistence type="predicted"/>
<dbReference type="EMBL" id="LOPW02000016">
    <property type="protein sequence ID" value="POG55160.1"/>
    <property type="molecule type" value="Genomic_DNA"/>
</dbReference>
<accession>A0A2P4NPT9</accession>
<sequence length="140" mass="16045">MSSDHEQQRSRLSGEHTEQPSDEPWADLDLTLPHNRSPTGIVSVVECVLVELTHEDVGAEFVSTSVAGTKRTQFIAVDDIGQRFKKRYFDERLGWHETTVSREAVREELVNRLSRLSLDRIDEPPNAEPDTFRVMSLHQF</sequence>
<name>A0A2P4NPT9_9EURY</name>
<evidence type="ECO:0000313" key="3">
    <source>
        <dbReference type="EMBL" id="POG55160.1"/>
    </source>
</evidence>
<feature type="region of interest" description="Disordered" evidence="1">
    <location>
        <begin position="1"/>
        <end position="31"/>
    </location>
</feature>
<evidence type="ECO:0000259" key="2">
    <source>
        <dbReference type="Pfam" id="PF26073"/>
    </source>
</evidence>
<dbReference type="Proteomes" id="UP000053621">
    <property type="component" value="Unassembled WGS sequence"/>
</dbReference>
<evidence type="ECO:0000313" key="4">
    <source>
        <dbReference type="Proteomes" id="UP000053621"/>
    </source>
</evidence>
<organism evidence="3 4">
    <name type="scientific">Haloferax marisrubri</name>
    <dbReference type="NCBI Taxonomy" id="1544719"/>
    <lineage>
        <taxon>Archaea</taxon>
        <taxon>Methanobacteriati</taxon>
        <taxon>Methanobacteriota</taxon>
        <taxon>Stenosarchaea group</taxon>
        <taxon>Halobacteria</taxon>
        <taxon>Halobacteriales</taxon>
        <taxon>Haloferacaceae</taxon>
        <taxon>Haloferax</taxon>
    </lineage>
</organism>
<dbReference type="InterPro" id="IPR058343">
    <property type="entry name" value="DUF8030"/>
</dbReference>
<keyword evidence="4" id="KW-1185">Reference proteome</keyword>
<feature type="compositionally biased region" description="Basic and acidic residues" evidence="1">
    <location>
        <begin position="1"/>
        <end position="19"/>
    </location>
</feature>
<feature type="domain" description="DUF8030" evidence="2">
    <location>
        <begin position="45"/>
        <end position="139"/>
    </location>
</feature>
<dbReference type="RefSeq" id="WP_058567102.1">
    <property type="nucleotide sequence ID" value="NZ_LOPW02000016.1"/>
</dbReference>
<reference evidence="3" key="1">
    <citation type="submission" date="2017-08" db="EMBL/GenBank/DDBJ databases">
        <title>Haloferax marisrubri sp. nov., isolated from the Discovery deep brine-seawater interface in the Red Sea.</title>
        <authorList>
            <person name="Zhang G."/>
            <person name="Stingl U."/>
        </authorList>
    </citation>
    <scope>NUCLEOTIDE SEQUENCE [LARGE SCALE GENOMIC DNA]</scope>
    <source>
        <strain evidence="3">SB3</strain>
    </source>
</reference>
<dbReference type="AlphaFoldDB" id="A0A2P4NPT9"/>
<comment type="caution">
    <text evidence="3">The sequence shown here is derived from an EMBL/GenBank/DDBJ whole genome shotgun (WGS) entry which is preliminary data.</text>
</comment>
<gene>
    <name evidence="3" type="ORF">AUR65_012010</name>
</gene>
<evidence type="ECO:0000256" key="1">
    <source>
        <dbReference type="SAM" id="MobiDB-lite"/>
    </source>
</evidence>
<protein>
    <recommendedName>
        <fullName evidence="2">DUF8030 domain-containing protein</fullName>
    </recommendedName>
</protein>
<dbReference type="Pfam" id="PF26073">
    <property type="entry name" value="DUF8030"/>
    <property type="match status" value="1"/>
</dbReference>